<dbReference type="InterPro" id="IPR036312">
    <property type="entry name" value="Bifun_inhib/LTP/seed_sf"/>
</dbReference>
<gene>
    <name evidence="12" type="ORF">D0Y65_024462</name>
</gene>
<name>A0A445J2B4_GLYSO</name>
<dbReference type="Gene3D" id="1.10.110.10">
    <property type="entry name" value="Plant lipid-transfer and hydrophobic proteins"/>
    <property type="match status" value="1"/>
</dbReference>
<evidence type="ECO:0000256" key="10">
    <source>
        <dbReference type="SAM" id="Phobius"/>
    </source>
</evidence>
<keyword evidence="13" id="KW-1185">Reference proteome</keyword>
<dbReference type="CDD" id="cd00010">
    <property type="entry name" value="AAI_LTSS"/>
    <property type="match status" value="1"/>
</dbReference>
<dbReference type="GO" id="GO:0005886">
    <property type="term" value="C:plasma membrane"/>
    <property type="evidence" value="ECO:0007669"/>
    <property type="project" value="UniProtKB-SubCell"/>
</dbReference>
<keyword evidence="10" id="KW-0472">Membrane</keyword>
<feature type="compositionally biased region" description="Low complexity" evidence="9">
    <location>
        <begin position="147"/>
        <end position="161"/>
    </location>
</feature>
<comment type="caution">
    <text evidence="12">The sequence shown here is derived from an EMBL/GenBank/DDBJ whole genome shotgun (WGS) entry which is preliminary data.</text>
</comment>
<keyword evidence="8" id="KW-0449">Lipoprotein</keyword>
<dbReference type="SUPFAM" id="SSF47699">
    <property type="entry name" value="Bifunctional inhibitor/lipid-transfer protein/seed storage 2S albumin"/>
    <property type="match status" value="1"/>
</dbReference>
<evidence type="ECO:0000313" key="13">
    <source>
        <dbReference type="Proteomes" id="UP000289340"/>
    </source>
</evidence>
<dbReference type="GO" id="GO:0098552">
    <property type="term" value="C:side of membrane"/>
    <property type="evidence" value="ECO:0007669"/>
    <property type="project" value="UniProtKB-KW"/>
</dbReference>
<evidence type="ECO:0000256" key="2">
    <source>
        <dbReference type="ARBA" id="ARBA00009748"/>
    </source>
</evidence>
<dbReference type="InterPro" id="IPR043325">
    <property type="entry name" value="LTSS"/>
</dbReference>
<evidence type="ECO:0000259" key="11">
    <source>
        <dbReference type="Pfam" id="PF14368"/>
    </source>
</evidence>
<feature type="region of interest" description="Disordered" evidence="9">
    <location>
        <begin position="141"/>
        <end position="174"/>
    </location>
</feature>
<reference evidence="12 13" key="1">
    <citation type="submission" date="2018-09" db="EMBL/GenBank/DDBJ databases">
        <title>A high-quality reference genome of wild soybean provides a powerful tool to mine soybean genomes.</title>
        <authorList>
            <person name="Xie M."/>
            <person name="Chung C.Y.L."/>
            <person name="Li M.-W."/>
            <person name="Wong F.-L."/>
            <person name="Chan T.-F."/>
            <person name="Lam H.-M."/>
        </authorList>
    </citation>
    <scope>NUCLEOTIDE SEQUENCE [LARGE SCALE GENOMIC DNA]</scope>
    <source>
        <strain evidence="13">cv. W05</strain>
        <tissue evidence="12">Hypocotyl of etiolated seedlings</tissue>
    </source>
</reference>
<keyword evidence="3" id="KW-1003">Cell membrane</keyword>
<dbReference type="PANTHER" id="PTHR33044">
    <property type="entry name" value="BIFUNCTIONAL INHIBITOR/LIPID-TRANSFER PROTEIN/SEED STORAGE 2S ALBUMIN SUPERFAMILY PROTEIN-RELATED"/>
    <property type="match status" value="1"/>
</dbReference>
<evidence type="ECO:0000313" key="12">
    <source>
        <dbReference type="EMBL" id="RZB92498.1"/>
    </source>
</evidence>
<protein>
    <recommendedName>
        <fullName evidence="11">Bifunctional inhibitor/plant lipid transfer protein/seed storage helical domain-containing protein</fullName>
    </recommendedName>
</protein>
<dbReference type="InterPro" id="IPR016140">
    <property type="entry name" value="Bifunc_inhib/LTP/seed_store"/>
</dbReference>
<dbReference type="AlphaFoldDB" id="A0A445J2B4"/>
<feature type="transmembrane region" description="Helical" evidence="10">
    <location>
        <begin position="181"/>
        <end position="199"/>
    </location>
</feature>
<evidence type="ECO:0000256" key="5">
    <source>
        <dbReference type="ARBA" id="ARBA00022729"/>
    </source>
</evidence>
<evidence type="ECO:0000256" key="1">
    <source>
        <dbReference type="ARBA" id="ARBA00004609"/>
    </source>
</evidence>
<dbReference type="Pfam" id="PF14368">
    <property type="entry name" value="LTP_2"/>
    <property type="match status" value="1"/>
</dbReference>
<evidence type="ECO:0000256" key="9">
    <source>
        <dbReference type="SAM" id="MobiDB-lite"/>
    </source>
</evidence>
<evidence type="ECO:0000256" key="3">
    <source>
        <dbReference type="ARBA" id="ARBA00022475"/>
    </source>
</evidence>
<keyword evidence="6" id="KW-1015">Disulfide bond</keyword>
<keyword evidence="7" id="KW-0325">Glycoprotein</keyword>
<dbReference type="Proteomes" id="UP000289340">
    <property type="component" value="Chromosome 9"/>
</dbReference>
<evidence type="ECO:0000256" key="6">
    <source>
        <dbReference type="ARBA" id="ARBA00023157"/>
    </source>
</evidence>
<comment type="subcellular location">
    <subcellularLocation>
        <location evidence="1">Cell membrane</location>
        <topology evidence="1">Lipid-anchor</topology>
        <topology evidence="1">GPI-anchor</topology>
    </subcellularLocation>
</comment>
<organism evidence="12 13">
    <name type="scientific">Glycine soja</name>
    <name type="common">Wild soybean</name>
    <dbReference type="NCBI Taxonomy" id="3848"/>
    <lineage>
        <taxon>Eukaryota</taxon>
        <taxon>Viridiplantae</taxon>
        <taxon>Streptophyta</taxon>
        <taxon>Embryophyta</taxon>
        <taxon>Tracheophyta</taxon>
        <taxon>Spermatophyta</taxon>
        <taxon>Magnoliopsida</taxon>
        <taxon>eudicotyledons</taxon>
        <taxon>Gunneridae</taxon>
        <taxon>Pentapetalae</taxon>
        <taxon>rosids</taxon>
        <taxon>fabids</taxon>
        <taxon>Fabales</taxon>
        <taxon>Fabaceae</taxon>
        <taxon>Papilionoideae</taxon>
        <taxon>50 kb inversion clade</taxon>
        <taxon>NPAAA clade</taxon>
        <taxon>indigoferoid/millettioid clade</taxon>
        <taxon>Phaseoleae</taxon>
        <taxon>Glycine</taxon>
        <taxon>Glycine subgen. Soja</taxon>
    </lineage>
</organism>
<feature type="domain" description="Bifunctional inhibitor/plant lipid transfer protein/seed storage helical" evidence="11">
    <location>
        <begin position="62"/>
        <end position="137"/>
    </location>
</feature>
<keyword evidence="5" id="KW-0732">Signal</keyword>
<keyword evidence="4" id="KW-0336">GPI-anchor</keyword>
<accession>A0A445J2B4</accession>
<keyword evidence="10" id="KW-0812">Transmembrane</keyword>
<evidence type="ECO:0000256" key="4">
    <source>
        <dbReference type="ARBA" id="ARBA00022622"/>
    </source>
</evidence>
<dbReference type="EMBL" id="QZWG01000009">
    <property type="protein sequence ID" value="RZB92498.1"/>
    <property type="molecule type" value="Genomic_DNA"/>
</dbReference>
<comment type="similarity">
    <text evidence="2">Belongs to the plant LTP family.</text>
</comment>
<proteinExistence type="inferred from homology"/>
<keyword evidence="10" id="KW-1133">Transmembrane helix</keyword>
<dbReference type="Gramene" id="XM_028392600.1">
    <property type="protein sequence ID" value="XP_028248401.1"/>
    <property type="gene ID" value="LOC114425656"/>
</dbReference>
<sequence>MLFHFHFSLIMMKNMAYYSNNKVFFLFVMFFSSSLLHLGMCDSAASLDQLLPGLAQGDFLQDAKCMQRLLPCQEFLKSPNNPSPACCEPLKEMHENNTQCLCNFVNNTPLFQSLGASKDEILKLPQACGIDVELSKCNNTTAGGGSSQESSSSPASEGEYAASEEESSESTSSTNMITPHGIVYFGVPGFVALLTALVFSSY</sequence>
<evidence type="ECO:0000256" key="7">
    <source>
        <dbReference type="ARBA" id="ARBA00023180"/>
    </source>
</evidence>
<evidence type="ECO:0000256" key="8">
    <source>
        <dbReference type="ARBA" id="ARBA00023288"/>
    </source>
</evidence>